<keyword evidence="5 6" id="KW-0560">Oxidoreductase</keyword>
<evidence type="ECO:0000256" key="6">
    <source>
        <dbReference type="RuleBase" id="RU361177"/>
    </source>
</evidence>
<keyword evidence="3 6" id="KW-0274">FAD</keyword>
<dbReference type="InterPro" id="IPR050346">
    <property type="entry name" value="FMO-like"/>
</dbReference>
<dbReference type="InterPro" id="IPR036188">
    <property type="entry name" value="FAD/NAD-bd_sf"/>
</dbReference>
<proteinExistence type="inferred from homology"/>
<evidence type="ECO:0000256" key="4">
    <source>
        <dbReference type="ARBA" id="ARBA00022857"/>
    </source>
</evidence>
<reference evidence="7 8" key="1">
    <citation type="submission" date="2024-06" db="EMBL/GenBank/DDBJ databases">
        <title>A chromosome level genome sequence of Diviner's sage (Salvia divinorum).</title>
        <authorList>
            <person name="Ford S.A."/>
            <person name="Ro D.-K."/>
            <person name="Ness R.W."/>
            <person name="Phillips M.A."/>
        </authorList>
    </citation>
    <scope>NUCLEOTIDE SEQUENCE [LARGE SCALE GENOMIC DNA]</scope>
    <source>
        <strain evidence="7">SAF-2024a</strain>
        <tissue evidence="7">Leaf</tissue>
    </source>
</reference>
<evidence type="ECO:0000313" key="8">
    <source>
        <dbReference type="Proteomes" id="UP001567538"/>
    </source>
</evidence>
<evidence type="ECO:0000256" key="5">
    <source>
        <dbReference type="ARBA" id="ARBA00023002"/>
    </source>
</evidence>
<gene>
    <name evidence="7" type="ORF">AAHA92_05919</name>
</gene>
<keyword evidence="4" id="KW-0521">NADP</keyword>
<dbReference type="FunFam" id="3.50.50.60:FF:000403">
    <property type="entry name" value="Flavin-containing monooxygenase"/>
    <property type="match status" value="1"/>
</dbReference>
<dbReference type="InterPro" id="IPR020946">
    <property type="entry name" value="Flavin_mOase-like"/>
</dbReference>
<dbReference type="InterPro" id="IPR000960">
    <property type="entry name" value="Flavin_mOase"/>
</dbReference>
<name>A0ABD1I806_SALDI</name>
<comment type="cofactor">
    <cofactor evidence="6">
        <name>FAD</name>
        <dbReference type="ChEBI" id="CHEBI:57692"/>
    </cofactor>
</comment>
<dbReference type="EC" id="1.-.-.-" evidence="6"/>
<dbReference type="PIRSF" id="PIRSF000332">
    <property type="entry name" value="FMO"/>
    <property type="match status" value="1"/>
</dbReference>
<dbReference type="Pfam" id="PF00743">
    <property type="entry name" value="FMO-like"/>
    <property type="match status" value="1"/>
</dbReference>
<dbReference type="AlphaFoldDB" id="A0ABD1I806"/>
<evidence type="ECO:0000256" key="1">
    <source>
        <dbReference type="ARBA" id="ARBA00009183"/>
    </source>
</evidence>
<evidence type="ECO:0000313" key="7">
    <source>
        <dbReference type="EMBL" id="KAL1563456.1"/>
    </source>
</evidence>
<dbReference type="Gene3D" id="3.50.50.60">
    <property type="entry name" value="FAD/NAD(P)-binding domain"/>
    <property type="match status" value="2"/>
</dbReference>
<sequence length="523" mass="58890">MEKRVAIVGAGISGLLACKYAAARGFTPMVFEEQDEVGGLWNHTIESTRLQNAKVTFEFSDFPWPSSIEDMFPTNFQVVEYLQSYAHNFGLLPYIKFNSKVMDMDYVGESEEEMRSWEFWGATGKAFGSKGNWILKVFNSKDNSTLEYEAEFVIICIGRFSGLPDIPKFAAGFGPEIFSGKVVHSMDYSAMDNTAAADFIKGKRVAIIGSSKTAVDTAFECAMANGSDHPCTIIQRTPHWALPDAFPWGINFGYFCATRFSELMIHKPGQGLLSSLIANLLQPLRWAMSKFVESYIRWKLPLKKYGMVPKESFLQEIAACQIYMLPETFYDKVESGSIVLHKTQSLISFCEDGLIIDGTTHIKADVVIFATGYKGDEKLGNIFISPSFRNYIAGSPESTIPLYRQIIHPRIPGVAAIGYSESASNLYSIEMRCKWMAYLLDEALQLPSIKEMEKDIQMWDKYLKRYAANGKYRRACIAGLHIWYNDQLCRDIGANPRRKKGFFADMFQPYGLLDYNGITSAAS</sequence>
<comment type="similarity">
    <text evidence="1 6">Belongs to the FMO family.</text>
</comment>
<dbReference type="GO" id="GO:0004497">
    <property type="term" value="F:monooxygenase activity"/>
    <property type="evidence" value="ECO:0007669"/>
    <property type="project" value="UniProtKB-KW"/>
</dbReference>
<dbReference type="PANTHER" id="PTHR23023">
    <property type="entry name" value="DIMETHYLANILINE MONOOXYGENASE"/>
    <property type="match status" value="1"/>
</dbReference>
<dbReference type="FunFam" id="3.50.50.60:FF:000169">
    <property type="entry name" value="Flavin-containing monooxygenase"/>
    <property type="match status" value="1"/>
</dbReference>
<dbReference type="Proteomes" id="UP001567538">
    <property type="component" value="Unassembled WGS sequence"/>
</dbReference>
<comment type="caution">
    <text evidence="7">The sequence shown here is derived from an EMBL/GenBank/DDBJ whole genome shotgun (WGS) entry which is preliminary data.</text>
</comment>
<keyword evidence="2 6" id="KW-0285">Flavoprotein</keyword>
<organism evidence="7 8">
    <name type="scientific">Salvia divinorum</name>
    <name type="common">Maria pastora</name>
    <name type="synonym">Diviner's sage</name>
    <dbReference type="NCBI Taxonomy" id="28513"/>
    <lineage>
        <taxon>Eukaryota</taxon>
        <taxon>Viridiplantae</taxon>
        <taxon>Streptophyta</taxon>
        <taxon>Embryophyta</taxon>
        <taxon>Tracheophyta</taxon>
        <taxon>Spermatophyta</taxon>
        <taxon>Magnoliopsida</taxon>
        <taxon>eudicotyledons</taxon>
        <taxon>Gunneridae</taxon>
        <taxon>Pentapetalae</taxon>
        <taxon>asterids</taxon>
        <taxon>lamiids</taxon>
        <taxon>Lamiales</taxon>
        <taxon>Lamiaceae</taxon>
        <taxon>Nepetoideae</taxon>
        <taxon>Mentheae</taxon>
        <taxon>Salviinae</taxon>
        <taxon>Salvia</taxon>
        <taxon>Salvia subgen. Calosphace</taxon>
    </lineage>
</organism>
<evidence type="ECO:0000256" key="2">
    <source>
        <dbReference type="ARBA" id="ARBA00022630"/>
    </source>
</evidence>
<dbReference type="PROSITE" id="PS51257">
    <property type="entry name" value="PROKAR_LIPOPROTEIN"/>
    <property type="match status" value="1"/>
</dbReference>
<keyword evidence="6 7" id="KW-0503">Monooxygenase</keyword>
<dbReference type="EMBL" id="JBEAFC010000003">
    <property type="protein sequence ID" value="KAL1563456.1"/>
    <property type="molecule type" value="Genomic_DNA"/>
</dbReference>
<accession>A0ABD1I806</accession>
<dbReference type="SUPFAM" id="SSF51905">
    <property type="entry name" value="FAD/NAD(P)-binding domain"/>
    <property type="match status" value="2"/>
</dbReference>
<protein>
    <recommendedName>
        <fullName evidence="6">Flavin-containing monooxygenase</fullName>
        <ecNumber evidence="6">1.-.-.-</ecNumber>
    </recommendedName>
</protein>
<keyword evidence="8" id="KW-1185">Reference proteome</keyword>
<evidence type="ECO:0000256" key="3">
    <source>
        <dbReference type="ARBA" id="ARBA00022827"/>
    </source>
</evidence>